<keyword evidence="7" id="KW-1015">Disulfide bond</keyword>
<comment type="cofactor">
    <cofactor evidence="1">
        <name>Cu(2+)</name>
        <dbReference type="ChEBI" id="CHEBI:29036"/>
    </cofactor>
</comment>
<dbReference type="PANTHER" id="PTHR11474">
    <property type="entry name" value="TYROSINASE FAMILY MEMBER"/>
    <property type="match status" value="1"/>
</dbReference>
<sequence length="692" mass="79600">MASFLPLAPATTLINRPSSIRSNTSTSLSCFPRPLFSIHRSFEKGKHGSPCKARKSDDEQGINQDDGKLDRRNMLIGLGAGGLYGATSLGLGTNPFATAVPIPAPDLKTCVRTTEDMKGLNCCPPSTEIINFELPEVKTLRTRPAAHTVDQKYIENYKTAIELMKNLPEDDPRNFWNQAQVHCAYCEGAYYYASNDCDGTKEEIQVHSSWLFYPFHRWYLYFYERILAKLIKDPNFALPFWNWDGKDGMYLPPIFEEGRSSSPLFDHYRNAKHRKEKFVLDLNYNCTDSGKTDEEIKEDNLCTMHRQMYSASTGKDLRLFFGHPYRKGDKPSPGAGNIERIPHNNVHIWTGDPDWVREDMGNLYSAARDPIFFAHHANVDRMWYLWKKELHCKDISQDDWLKAEFLFYNENKQLVRVNVEQSLDTDKLGYKYDDDVDIEWMSNKYKPKARKSLNKAKPNVSRFPVKLDSKASVKVQRASLKQPANEKAERAEVLLIEGIEFPGNQAVKFDVYVNDDADTESGPCNSEFAGSFVHVPHRHSHTIKTNMTLGITDLLQDLEAEDDSHVVVTLVPRYGKGPITIGFDPSHFSQILDARTQGLDFPYNNIHIWCGDPNHTNQEDMDNFYYTGRDPLFYANHCNVDRMWNIWKTLGRKRNDPTDTDWFDAEFLFYDENAELVSCKVRDSIHPEKDLR</sequence>
<dbReference type="AlphaFoldDB" id="A0A498IVC1"/>
<organism evidence="10 11">
    <name type="scientific">Malus domestica</name>
    <name type="common">Apple</name>
    <name type="synonym">Pyrus malus</name>
    <dbReference type="NCBI Taxonomy" id="3750"/>
    <lineage>
        <taxon>Eukaryota</taxon>
        <taxon>Viridiplantae</taxon>
        <taxon>Streptophyta</taxon>
        <taxon>Embryophyta</taxon>
        <taxon>Tracheophyta</taxon>
        <taxon>Spermatophyta</taxon>
        <taxon>Magnoliopsida</taxon>
        <taxon>eudicotyledons</taxon>
        <taxon>Gunneridae</taxon>
        <taxon>Pentapetalae</taxon>
        <taxon>rosids</taxon>
        <taxon>fabids</taxon>
        <taxon>Rosales</taxon>
        <taxon>Rosaceae</taxon>
        <taxon>Amygdaloideae</taxon>
        <taxon>Maleae</taxon>
        <taxon>Malus</taxon>
    </lineage>
</organism>
<dbReference type="InterPro" id="IPR022740">
    <property type="entry name" value="Polyphenol_oxidase_C"/>
</dbReference>
<dbReference type="STRING" id="3750.A0A498IVC1"/>
<evidence type="ECO:0000256" key="6">
    <source>
        <dbReference type="ARBA" id="ARBA00023008"/>
    </source>
</evidence>
<dbReference type="PRINTS" id="PR00092">
    <property type="entry name" value="TYROSINASE"/>
</dbReference>
<evidence type="ECO:0000256" key="1">
    <source>
        <dbReference type="ARBA" id="ARBA00001973"/>
    </source>
</evidence>
<dbReference type="SUPFAM" id="SSF48056">
    <property type="entry name" value="Di-copper centre-containing domain"/>
    <property type="match status" value="2"/>
</dbReference>
<dbReference type="InterPro" id="IPR008922">
    <property type="entry name" value="Di-copper_centre_dom_sf"/>
</dbReference>
<dbReference type="InterPro" id="IPR050316">
    <property type="entry name" value="Tyrosinase/Hemocyanin"/>
</dbReference>
<dbReference type="GO" id="GO:0046872">
    <property type="term" value="F:metal ion binding"/>
    <property type="evidence" value="ECO:0007669"/>
    <property type="project" value="UniProtKB-KW"/>
</dbReference>
<evidence type="ECO:0000313" key="10">
    <source>
        <dbReference type="EMBL" id="RXH86127.1"/>
    </source>
</evidence>
<feature type="domain" description="Tyrosinase copper-binding" evidence="9">
    <location>
        <begin position="369"/>
        <end position="380"/>
    </location>
</feature>
<keyword evidence="4" id="KW-0883">Thioether bond</keyword>
<dbReference type="Gene3D" id="1.10.1280.10">
    <property type="entry name" value="Di-copper center containing domain from catechol oxidase"/>
    <property type="match status" value="2"/>
</dbReference>
<dbReference type="GO" id="GO:0004097">
    <property type="term" value="F:catechol oxidase activity"/>
    <property type="evidence" value="ECO:0007669"/>
    <property type="project" value="InterPro"/>
</dbReference>
<dbReference type="InterPro" id="IPR002227">
    <property type="entry name" value="Tyrosinase_Cu-bd"/>
</dbReference>
<dbReference type="PANTHER" id="PTHR11474:SF95">
    <property type="entry name" value="POLYPHENOL OXIDASE, CHLOROPLASTIC-LIKE"/>
    <property type="match status" value="1"/>
</dbReference>
<evidence type="ECO:0000256" key="8">
    <source>
        <dbReference type="SAM" id="MobiDB-lite"/>
    </source>
</evidence>
<dbReference type="PROSITE" id="PS00498">
    <property type="entry name" value="TYROSINASE_2"/>
    <property type="match status" value="2"/>
</dbReference>
<evidence type="ECO:0000256" key="5">
    <source>
        <dbReference type="ARBA" id="ARBA00023002"/>
    </source>
</evidence>
<keyword evidence="5" id="KW-0560">Oxidoreductase</keyword>
<feature type="region of interest" description="Disordered" evidence="8">
    <location>
        <begin position="42"/>
        <end position="68"/>
    </location>
</feature>
<dbReference type="Proteomes" id="UP000290289">
    <property type="component" value="Chromosome 10"/>
</dbReference>
<dbReference type="EMBL" id="RDQH01000336">
    <property type="protein sequence ID" value="RXH86127.1"/>
    <property type="molecule type" value="Genomic_DNA"/>
</dbReference>
<keyword evidence="6" id="KW-0186">Copper</keyword>
<dbReference type="InterPro" id="IPR022739">
    <property type="entry name" value="Polyphenol_oxidase_cen"/>
</dbReference>
<evidence type="ECO:0000313" key="11">
    <source>
        <dbReference type="Proteomes" id="UP000290289"/>
    </source>
</evidence>
<feature type="domain" description="Tyrosinase copper-binding" evidence="9">
    <location>
        <begin position="630"/>
        <end position="641"/>
    </location>
</feature>
<dbReference type="Pfam" id="PF12142">
    <property type="entry name" value="PPO1_DWL"/>
    <property type="match status" value="2"/>
</dbReference>
<comment type="similarity">
    <text evidence="2">Belongs to the tyrosinase family.</text>
</comment>
<dbReference type="Pfam" id="PF00264">
    <property type="entry name" value="Tyrosinase"/>
    <property type="match status" value="2"/>
</dbReference>
<evidence type="ECO:0000256" key="3">
    <source>
        <dbReference type="ARBA" id="ARBA00022723"/>
    </source>
</evidence>
<gene>
    <name evidence="10" type="ORF">DVH24_017180</name>
</gene>
<comment type="caution">
    <text evidence="10">The sequence shown here is derived from an EMBL/GenBank/DDBJ whole genome shotgun (WGS) entry which is preliminary data.</text>
</comment>
<evidence type="ECO:0000259" key="9">
    <source>
        <dbReference type="PROSITE" id="PS00498"/>
    </source>
</evidence>
<reference evidence="10 11" key="1">
    <citation type="submission" date="2018-10" db="EMBL/GenBank/DDBJ databases">
        <title>A high-quality apple genome assembly.</title>
        <authorList>
            <person name="Hu J."/>
        </authorList>
    </citation>
    <scope>NUCLEOTIDE SEQUENCE [LARGE SCALE GENOMIC DNA]</scope>
    <source>
        <strain evidence="11">cv. HFTH1</strain>
        <tissue evidence="10">Young leaf</tissue>
    </source>
</reference>
<accession>A0A498IVC1</accession>
<evidence type="ECO:0000256" key="7">
    <source>
        <dbReference type="ARBA" id="ARBA00023157"/>
    </source>
</evidence>
<proteinExistence type="inferred from homology"/>
<evidence type="ECO:0000256" key="2">
    <source>
        <dbReference type="ARBA" id="ARBA00009928"/>
    </source>
</evidence>
<protein>
    <recommendedName>
        <fullName evidence="9">Tyrosinase copper-binding domain-containing protein</fullName>
    </recommendedName>
</protein>
<name>A0A498IVC1_MALDO</name>
<evidence type="ECO:0000256" key="4">
    <source>
        <dbReference type="ARBA" id="ARBA00022784"/>
    </source>
</evidence>
<dbReference type="Pfam" id="PF12143">
    <property type="entry name" value="PPO1_KFDV"/>
    <property type="match status" value="1"/>
</dbReference>
<keyword evidence="11" id="KW-1185">Reference proteome</keyword>
<keyword evidence="3" id="KW-0479">Metal-binding</keyword>